<reference evidence="12 13" key="1">
    <citation type="submission" date="2020-04" db="EMBL/GenBank/DDBJ databases">
        <title>MicrobeNet Type strains.</title>
        <authorList>
            <person name="Nicholson A.C."/>
        </authorList>
    </citation>
    <scope>NUCLEOTIDE SEQUENCE [LARGE SCALE GENOMIC DNA]</scope>
    <source>
        <strain evidence="12 13">CCUG 61472</strain>
    </source>
</reference>
<dbReference type="EMBL" id="JAAXPN010000008">
    <property type="protein sequence ID" value="NKZ24669.1"/>
    <property type="molecule type" value="Genomic_DNA"/>
</dbReference>
<keyword evidence="3 9" id="KW-0547">Nucleotide-binding</keyword>
<dbReference type="HAMAP" id="MF_00092">
    <property type="entry name" value="MutS2"/>
    <property type="match status" value="1"/>
</dbReference>
<proteinExistence type="inferred from homology"/>
<accession>A0A7X6N3J2</accession>
<feature type="coiled-coil region" evidence="10">
    <location>
        <begin position="523"/>
        <end position="564"/>
    </location>
</feature>
<gene>
    <name evidence="9" type="primary">mutS2</name>
    <name evidence="9" type="synonym">rqcU</name>
    <name evidence="12" type="ORF">HF964_07675</name>
</gene>
<dbReference type="GO" id="GO:0005524">
    <property type="term" value="F:ATP binding"/>
    <property type="evidence" value="ECO:0007669"/>
    <property type="project" value="UniProtKB-UniRule"/>
</dbReference>
<dbReference type="InterPro" id="IPR005747">
    <property type="entry name" value="MutS2"/>
</dbReference>
<keyword evidence="8 9" id="KW-0238">DNA-binding</keyword>
<keyword evidence="7 9" id="KW-0694">RNA-binding</keyword>
<dbReference type="PANTHER" id="PTHR48466:SF2">
    <property type="entry name" value="OS10G0509000 PROTEIN"/>
    <property type="match status" value="1"/>
</dbReference>
<dbReference type="InterPro" id="IPR002625">
    <property type="entry name" value="Smr_dom"/>
</dbReference>
<dbReference type="Pfam" id="PF00488">
    <property type="entry name" value="MutS_V"/>
    <property type="match status" value="1"/>
</dbReference>
<keyword evidence="6 9" id="KW-0067">ATP-binding</keyword>
<dbReference type="GO" id="GO:0006298">
    <property type="term" value="P:mismatch repair"/>
    <property type="evidence" value="ECO:0007669"/>
    <property type="project" value="InterPro"/>
</dbReference>
<evidence type="ECO:0000313" key="12">
    <source>
        <dbReference type="EMBL" id="NKZ24669.1"/>
    </source>
</evidence>
<keyword evidence="5 9" id="KW-0378">Hydrolase</keyword>
<dbReference type="Pfam" id="PF01713">
    <property type="entry name" value="Smr"/>
    <property type="match status" value="1"/>
</dbReference>
<dbReference type="EC" id="3.1.-.-" evidence="9"/>
<dbReference type="SUPFAM" id="SSF52540">
    <property type="entry name" value="P-loop containing nucleoside triphosphate hydrolases"/>
    <property type="match status" value="1"/>
</dbReference>
<evidence type="ECO:0000256" key="9">
    <source>
        <dbReference type="HAMAP-Rule" id="MF_00092"/>
    </source>
</evidence>
<dbReference type="GO" id="GO:0043023">
    <property type="term" value="F:ribosomal large subunit binding"/>
    <property type="evidence" value="ECO:0007669"/>
    <property type="project" value="UniProtKB-UniRule"/>
</dbReference>
<dbReference type="SMART" id="SM00534">
    <property type="entry name" value="MUTSac"/>
    <property type="match status" value="1"/>
</dbReference>
<dbReference type="InterPro" id="IPR045076">
    <property type="entry name" value="MutS"/>
</dbReference>
<evidence type="ECO:0000259" key="11">
    <source>
        <dbReference type="PROSITE" id="PS50828"/>
    </source>
</evidence>
<dbReference type="FunFam" id="3.40.50.300:FF:000830">
    <property type="entry name" value="Endonuclease MutS2"/>
    <property type="match status" value="1"/>
</dbReference>
<evidence type="ECO:0000256" key="1">
    <source>
        <dbReference type="ARBA" id="ARBA00022722"/>
    </source>
</evidence>
<sequence length="791" mass="88433">MNKRVLETLEYEKIKAQLARYLTSEAGQYELSKLQPTNNPELMRKWLADTHDAVLIYRIAGGIILPKLMNITPHMKRLEMDANLSGTELAQVSRVLQTSGSMVHFFDELREDKHLELLRLYDLASKIITLPEVTKRLNTAIELDGRITDEASFELKQIRHKITTTEQAIRQKMQEYTRGKSADYLTDALITMRNERYVLPVKAEYRNKFGGVVHDQSQTGQTLYIEPQAVVDMNNRLRQAQVAELHEEQRILTELSDMIRPMASDILNNAVILGHFDFVNAKAMHAYAMKATEPIVSEDNYINLRQASHPLIDQNKVVANDIVLGQDYQAIIITGPNTGGKTITIKTLATLQAMAQSGLYITADEFSTVGIFDEIYADIGDEQSIEQSLSTFSSHMVNIIDILKHANEKSLVIVDELGAGTDPQEGASLAIAILDALGQKGSYVVATTHYPELKAYGFNRTQTINASMEFDVESLKPTYRFMLGVPGRSNALEISKRLGLDQNIIEEARSLTSQDSQDLNEMIADLVAKRQEVITKVAELDEKLAQANERAATLETQQDKFERAKDRELIDAKKEANHIVADTKKRADKIISDLRKMQLNAGQNVKENELIAQKGAINSLHQDVDLKKNKVLAREKRKHEFKEGDDVLVKSYGQQGVLLKKHGADAWQVQMGILKMVVETEDLEKQNLPKEAKPKAAPKQRATVKGGVRQRISASLDLRGKRYDAAMGEVDRYIDSAVLSNLGTIEIIHGKGTGALRKGVQELLRSHPRVKTFNYANANAGGDGATIVTLK</sequence>
<evidence type="ECO:0000256" key="10">
    <source>
        <dbReference type="SAM" id="Coils"/>
    </source>
</evidence>
<dbReference type="AlphaFoldDB" id="A0A7X6N3J2"/>
<dbReference type="SUPFAM" id="SSF48334">
    <property type="entry name" value="DNA repair protein MutS, domain III"/>
    <property type="match status" value="1"/>
</dbReference>
<evidence type="ECO:0000256" key="2">
    <source>
        <dbReference type="ARBA" id="ARBA00022730"/>
    </source>
</evidence>
<dbReference type="SMART" id="SM00533">
    <property type="entry name" value="MUTSd"/>
    <property type="match status" value="1"/>
</dbReference>
<evidence type="ECO:0000256" key="6">
    <source>
        <dbReference type="ARBA" id="ARBA00022840"/>
    </source>
</evidence>
<comment type="similarity">
    <text evidence="9">Belongs to the DNA mismatch repair MutS family. MutS2 subfamily.</text>
</comment>
<dbReference type="InterPro" id="IPR000432">
    <property type="entry name" value="DNA_mismatch_repair_MutS_C"/>
</dbReference>
<keyword evidence="4 9" id="KW-0255">Endonuclease</keyword>
<organism evidence="12 13">
    <name type="scientific">Periweissella fabalis</name>
    <dbReference type="NCBI Taxonomy" id="1070421"/>
    <lineage>
        <taxon>Bacteria</taxon>
        <taxon>Bacillati</taxon>
        <taxon>Bacillota</taxon>
        <taxon>Bacilli</taxon>
        <taxon>Lactobacillales</taxon>
        <taxon>Lactobacillaceae</taxon>
        <taxon>Periweissella</taxon>
    </lineage>
</organism>
<dbReference type="InterPro" id="IPR036063">
    <property type="entry name" value="Smr_dom_sf"/>
</dbReference>
<dbReference type="EC" id="3.6.4.-" evidence="9"/>
<dbReference type="GO" id="GO:0140664">
    <property type="term" value="F:ATP-dependent DNA damage sensor activity"/>
    <property type="evidence" value="ECO:0007669"/>
    <property type="project" value="InterPro"/>
</dbReference>
<comment type="subunit">
    <text evidence="9">Homodimer. Binds to stalled ribosomes, contacting rRNA.</text>
</comment>
<keyword evidence="1 9" id="KW-0540">Nuclease</keyword>
<dbReference type="GO" id="GO:0030983">
    <property type="term" value="F:mismatched DNA binding"/>
    <property type="evidence" value="ECO:0007669"/>
    <property type="project" value="InterPro"/>
</dbReference>
<dbReference type="SMART" id="SM00463">
    <property type="entry name" value="SMR"/>
    <property type="match status" value="1"/>
</dbReference>
<dbReference type="RefSeq" id="WP_168722462.1">
    <property type="nucleotide sequence ID" value="NZ_JAAXPN010000008.1"/>
</dbReference>
<dbReference type="Gene3D" id="3.30.1370.110">
    <property type="match status" value="1"/>
</dbReference>
<dbReference type="InterPro" id="IPR007696">
    <property type="entry name" value="DNA_mismatch_repair_MutS_core"/>
</dbReference>
<evidence type="ECO:0000256" key="5">
    <source>
        <dbReference type="ARBA" id="ARBA00022801"/>
    </source>
</evidence>
<dbReference type="Pfam" id="PF20297">
    <property type="entry name" value="MSSS"/>
    <property type="match status" value="1"/>
</dbReference>
<dbReference type="Proteomes" id="UP000549765">
    <property type="component" value="Unassembled WGS sequence"/>
</dbReference>
<keyword evidence="13" id="KW-1185">Reference proteome</keyword>
<dbReference type="PROSITE" id="PS00486">
    <property type="entry name" value="DNA_MISMATCH_REPAIR_2"/>
    <property type="match status" value="1"/>
</dbReference>
<dbReference type="SUPFAM" id="SSF160443">
    <property type="entry name" value="SMR domain-like"/>
    <property type="match status" value="1"/>
</dbReference>
<dbReference type="PIRSF" id="PIRSF005814">
    <property type="entry name" value="MutS_YshD"/>
    <property type="match status" value="1"/>
</dbReference>
<dbReference type="GO" id="GO:0016887">
    <property type="term" value="F:ATP hydrolysis activity"/>
    <property type="evidence" value="ECO:0007669"/>
    <property type="project" value="InterPro"/>
</dbReference>
<dbReference type="InterPro" id="IPR036187">
    <property type="entry name" value="DNA_mismatch_repair_MutS_sf"/>
</dbReference>
<evidence type="ECO:0000256" key="7">
    <source>
        <dbReference type="ARBA" id="ARBA00022884"/>
    </source>
</evidence>
<dbReference type="GO" id="GO:0045910">
    <property type="term" value="P:negative regulation of DNA recombination"/>
    <property type="evidence" value="ECO:0007669"/>
    <property type="project" value="InterPro"/>
</dbReference>
<dbReference type="Gene3D" id="3.40.50.300">
    <property type="entry name" value="P-loop containing nucleotide triphosphate hydrolases"/>
    <property type="match status" value="1"/>
</dbReference>
<dbReference type="InterPro" id="IPR027417">
    <property type="entry name" value="P-loop_NTPase"/>
</dbReference>
<dbReference type="InterPro" id="IPR046893">
    <property type="entry name" value="MSSS"/>
</dbReference>
<keyword evidence="10" id="KW-0175">Coiled coil</keyword>
<dbReference type="GO" id="GO:0072344">
    <property type="term" value="P:rescue of stalled ribosome"/>
    <property type="evidence" value="ECO:0007669"/>
    <property type="project" value="UniProtKB-UniRule"/>
</dbReference>
<dbReference type="NCBIfam" id="TIGR01069">
    <property type="entry name" value="mutS2"/>
    <property type="match status" value="1"/>
</dbReference>
<keyword evidence="2 9" id="KW-0699">rRNA-binding</keyword>
<dbReference type="PROSITE" id="PS50828">
    <property type="entry name" value="SMR"/>
    <property type="match status" value="1"/>
</dbReference>
<evidence type="ECO:0000256" key="4">
    <source>
        <dbReference type="ARBA" id="ARBA00022759"/>
    </source>
</evidence>
<name>A0A7X6N3J2_9LACO</name>
<dbReference type="PANTHER" id="PTHR48466">
    <property type="entry name" value="OS10G0509000 PROTEIN-RELATED"/>
    <property type="match status" value="1"/>
</dbReference>
<evidence type="ECO:0000313" key="13">
    <source>
        <dbReference type="Proteomes" id="UP000549765"/>
    </source>
</evidence>
<protein>
    <recommendedName>
        <fullName evidence="9">Endonuclease MutS2</fullName>
        <ecNumber evidence="9">3.1.-.-</ecNumber>
    </recommendedName>
    <alternativeName>
        <fullName evidence="9">Ribosome-associated protein quality control-upstream factor</fullName>
        <shortName evidence="9">RQC-upstream factor</shortName>
        <shortName evidence="9">RqcU</shortName>
        <ecNumber evidence="9">3.6.4.-</ecNumber>
    </alternativeName>
</protein>
<evidence type="ECO:0000256" key="3">
    <source>
        <dbReference type="ARBA" id="ARBA00022741"/>
    </source>
</evidence>
<comment type="caution">
    <text evidence="12">The sequence shown here is derived from an EMBL/GenBank/DDBJ whole genome shotgun (WGS) entry which is preliminary data.</text>
</comment>
<comment type="function">
    <text evidence="9">Endonuclease that is involved in the suppression of homologous recombination and thus may have a key role in the control of bacterial genetic diversity.</text>
</comment>
<comment type="function">
    <text evidence="9">Acts as a ribosome collision sensor, splitting the ribosome into its 2 subunits. Detects stalled/collided 70S ribosomes which it binds and splits by an ATP-hydrolysis driven conformational change. Acts upstream of the ribosome quality control system (RQC), a ribosome-associated complex that mediates the extraction of incompletely synthesized nascent chains from stalled ribosomes and their subsequent degradation. Probably generates substrates for RQC.</text>
</comment>
<dbReference type="GO" id="GO:0019843">
    <property type="term" value="F:rRNA binding"/>
    <property type="evidence" value="ECO:0007669"/>
    <property type="project" value="UniProtKB-UniRule"/>
</dbReference>
<evidence type="ECO:0000256" key="8">
    <source>
        <dbReference type="ARBA" id="ARBA00023125"/>
    </source>
</evidence>
<dbReference type="CDD" id="cd03280">
    <property type="entry name" value="ABC_MutS2"/>
    <property type="match status" value="1"/>
</dbReference>
<dbReference type="GO" id="GO:0004519">
    <property type="term" value="F:endonuclease activity"/>
    <property type="evidence" value="ECO:0007669"/>
    <property type="project" value="UniProtKB-UniRule"/>
</dbReference>
<feature type="binding site" evidence="9">
    <location>
        <begin position="335"/>
        <end position="342"/>
    </location>
    <ligand>
        <name>ATP</name>
        <dbReference type="ChEBI" id="CHEBI:30616"/>
    </ligand>
</feature>
<feature type="domain" description="Smr" evidence="11">
    <location>
        <begin position="716"/>
        <end position="791"/>
    </location>
</feature>